<organism evidence="1 2">
    <name type="scientific">Diphasiastrum complanatum</name>
    <name type="common">Issler's clubmoss</name>
    <name type="synonym">Lycopodium complanatum</name>
    <dbReference type="NCBI Taxonomy" id="34168"/>
    <lineage>
        <taxon>Eukaryota</taxon>
        <taxon>Viridiplantae</taxon>
        <taxon>Streptophyta</taxon>
        <taxon>Embryophyta</taxon>
        <taxon>Tracheophyta</taxon>
        <taxon>Lycopodiopsida</taxon>
        <taxon>Lycopodiales</taxon>
        <taxon>Lycopodiaceae</taxon>
        <taxon>Lycopodioideae</taxon>
        <taxon>Diphasiastrum</taxon>
    </lineage>
</organism>
<keyword evidence="2" id="KW-1185">Reference proteome</keyword>
<protein>
    <submittedName>
        <fullName evidence="1">Uncharacterized protein</fullName>
    </submittedName>
</protein>
<evidence type="ECO:0000313" key="2">
    <source>
        <dbReference type="Proteomes" id="UP001162992"/>
    </source>
</evidence>
<name>A0ACC2D018_DIPCM</name>
<evidence type="ECO:0000313" key="1">
    <source>
        <dbReference type="EMBL" id="KAJ7547576.1"/>
    </source>
</evidence>
<accession>A0ACC2D018</accession>
<sequence>MAALAQQAVSLIGEPLRRTITRTHFNLSSLLPPLASRASPFLPVKESGQVKGTPRPRCVAALASARVKDRTLLTEAEERWQKIQDNPFDGVPFTMEEFESALSKYDYSCEMGDVVKGTVFVADATGAFIDIGAKAPAFLPLSEASLHKVKSVDEMGLYPGVRDEFAIINEDDKNGRMIVSLRKLQYDLAWERVRQMQTEDVTVKGTIVSANRGGIVVMTESLRAFLPFSQTTPGKNTEEWVGKELPLKFIEVDEEQTRLVVSNRKAQAESQVALGIGAVVLGTVQSVKPYGAFIDLGGVNGLLHISQVSHERITTLENVFQPGDKLKVMILSQDRERDRISLSTKKLEPTPGDMLRNPALVFEKAEEMAMSFRQRVAQAEAAARAEEAQFEDGSFGLGSNFLSEIGGSNAPEQTSLLFPGAQTANEDFLSRTF</sequence>
<dbReference type="EMBL" id="CM055099">
    <property type="protein sequence ID" value="KAJ7547576.1"/>
    <property type="molecule type" value="Genomic_DNA"/>
</dbReference>
<gene>
    <name evidence="1" type="ORF">O6H91_08G092800</name>
</gene>
<dbReference type="Proteomes" id="UP001162992">
    <property type="component" value="Chromosome 8"/>
</dbReference>
<reference evidence="2" key="1">
    <citation type="journal article" date="2024" name="Proc. Natl. Acad. Sci. U.S.A.">
        <title>Extraordinary preservation of gene collinearity over three hundred million years revealed in homosporous lycophytes.</title>
        <authorList>
            <person name="Li C."/>
            <person name="Wickell D."/>
            <person name="Kuo L.Y."/>
            <person name="Chen X."/>
            <person name="Nie B."/>
            <person name="Liao X."/>
            <person name="Peng D."/>
            <person name="Ji J."/>
            <person name="Jenkins J."/>
            <person name="Williams M."/>
            <person name="Shu S."/>
            <person name="Plott C."/>
            <person name="Barry K."/>
            <person name="Rajasekar S."/>
            <person name="Grimwood J."/>
            <person name="Han X."/>
            <person name="Sun S."/>
            <person name="Hou Z."/>
            <person name="He W."/>
            <person name="Dai G."/>
            <person name="Sun C."/>
            <person name="Schmutz J."/>
            <person name="Leebens-Mack J.H."/>
            <person name="Li F.W."/>
            <person name="Wang L."/>
        </authorList>
    </citation>
    <scope>NUCLEOTIDE SEQUENCE [LARGE SCALE GENOMIC DNA]</scope>
    <source>
        <strain evidence="2">cv. PW_Plant_1</strain>
    </source>
</reference>
<proteinExistence type="predicted"/>
<comment type="caution">
    <text evidence="1">The sequence shown here is derived from an EMBL/GenBank/DDBJ whole genome shotgun (WGS) entry which is preliminary data.</text>
</comment>